<dbReference type="EMBL" id="LFWU01000025">
    <property type="protein sequence ID" value="KON33635.1"/>
    <property type="molecule type" value="Genomic_DNA"/>
</dbReference>
<keyword evidence="1" id="KW-0812">Transmembrane</keyword>
<feature type="transmembrane region" description="Helical" evidence="1">
    <location>
        <begin position="130"/>
        <end position="149"/>
    </location>
</feature>
<reference evidence="3 4" key="1">
    <citation type="submission" date="2015-06" db="EMBL/GenBank/DDBJ databases">
        <title>New insights into the roles of widespread benthic archaea in carbon and nitrogen cycling.</title>
        <authorList>
            <person name="Lazar C.S."/>
            <person name="Baker B.J."/>
            <person name="Seitz K.W."/>
            <person name="Hyde A.S."/>
            <person name="Dick G.J."/>
            <person name="Hinrichs K.-U."/>
            <person name="Teske A.P."/>
        </authorList>
    </citation>
    <scope>NUCLEOTIDE SEQUENCE [LARGE SCALE GENOMIC DNA]</scope>
    <source>
        <strain evidence="3">SG8-32-1</strain>
    </source>
</reference>
<evidence type="ECO:0000259" key="2">
    <source>
        <dbReference type="Pfam" id="PF01105"/>
    </source>
</evidence>
<dbReference type="InterPro" id="IPR009038">
    <property type="entry name" value="GOLD_dom"/>
</dbReference>
<dbReference type="AlphaFoldDB" id="A0A0M0BZ43"/>
<keyword evidence="1" id="KW-1133">Transmembrane helix</keyword>
<keyword evidence="1" id="KW-0472">Membrane</keyword>
<evidence type="ECO:0000313" key="3">
    <source>
        <dbReference type="EMBL" id="KON33635.1"/>
    </source>
</evidence>
<dbReference type="Proteomes" id="UP000037237">
    <property type="component" value="Unassembled WGS sequence"/>
</dbReference>
<sequence>MMKKKFAINFLIGFMLITFFAAPLSATTLSINMPAGEQVDQIIDLKVNDHVKIQFNVLGTDNSYISFSLVYPNSTEVNFGDVGLFSYNFISDMKGEYKMCFVNNDLTENKLVTLNYQIEPYMFGMPQTQFLIIVIAVICVMMVAFYSLLSPHP</sequence>
<proteinExistence type="predicted"/>
<protein>
    <recommendedName>
        <fullName evidence="2">GOLD domain-containing protein</fullName>
    </recommendedName>
</protein>
<accession>A0A0M0BZ43</accession>
<feature type="domain" description="GOLD" evidence="2">
    <location>
        <begin position="42"/>
        <end position="119"/>
    </location>
</feature>
<dbReference type="Pfam" id="PF01105">
    <property type="entry name" value="EMP24_GP25L"/>
    <property type="match status" value="1"/>
</dbReference>
<comment type="caution">
    <text evidence="3">The sequence shown here is derived from an EMBL/GenBank/DDBJ whole genome shotgun (WGS) entry which is preliminary data.</text>
</comment>
<evidence type="ECO:0000256" key="1">
    <source>
        <dbReference type="SAM" id="Phobius"/>
    </source>
</evidence>
<name>A0A0M0BZ43_9ARCH</name>
<gene>
    <name evidence="3" type="ORF">AC477_01330</name>
</gene>
<organism evidence="3 4">
    <name type="scientific">miscellaneous Crenarchaeota group-1 archaeon SG8-32-1</name>
    <dbReference type="NCBI Taxonomy" id="1685124"/>
    <lineage>
        <taxon>Archaea</taxon>
        <taxon>Candidatus Bathyarchaeota</taxon>
        <taxon>MCG-1</taxon>
    </lineage>
</organism>
<evidence type="ECO:0000313" key="4">
    <source>
        <dbReference type="Proteomes" id="UP000037237"/>
    </source>
</evidence>